<dbReference type="CDD" id="cd20693">
    <property type="entry name" value="CdiI_EcoliA0-like"/>
    <property type="match status" value="1"/>
</dbReference>
<dbReference type="Pfam" id="PF24172">
    <property type="entry name" value="CdiI_ImmP"/>
    <property type="match status" value="1"/>
</dbReference>
<evidence type="ECO:0000313" key="1">
    <source>
        <dbReference type="EMBL" id="SFG28673.1"/>
    </source>
</evidence>
<protein>
    <submittedName>
        <fullName evidence="1">Uncharacterized protein</fullName>
    </submittedName>
</protein>
<evidence type="ECO:0000313" key="2">
    <source>
        <dbReference type="Proteomes" id="UP000198661"/>
    </source>
</evidence>
<dbReference type="InterPro" id="IPR049585">
    <property type="entry name" value="CdiI_EcoliA0-like"/>
</dbReference>
<gene>
    <name evidence="1" type="ORF">SAMN04488025_12452</name>
</gene>
<dbReference type="Proteomes" id="UP000198661">
    <property type="component" value="Unassembled WGS sequence"/>
</dbReference>
<dbReference type="AlphaFoldDB" id="A0A1I2QM08"/>
<reference evidence="1 2" key="1">
    <citation type="submission" date="2016-10" db="EMBL/GenBank/DDBJ databases">
        <authorList>
            <person name="de Groot N.N."/>
        </authorList>
    </citation>
    <scope>NUCLEOTIDE SEQUENCE [LARGE SCALE GENOMIC DNA]</scope>
    <source>
        <strain evidence="1 2">DSM 44945</strain>
    </source>
</reference>
<dbReference type="OrthoDB" id="6565706at2"/>
<sequence length="134" mass="15750">MHILDECIEALKKEGKVVVLSKKETKEIEKEFEEIVPIHPTVAKVDFSKMVRKKNIVVDKDILEELHKNNVNVNEPVYVFWDNTAYPMLKTSIKNVINAIDHVISVSFDTWIFCPKERYVVEYYHEGETFLGFY</sequence>
<proteinExistence type="predicted"/>
<accession>A0A1I2QM08</accession>
<organism evidence="1 2">
    <name type="scientific">Planifilum fulgidum</name>
    <dbReference type="NCBI Taxonomy" id="201973"/>
    <lineage>
        <taxon>Bacteria</taxon>
        <taxon>Bacillati</taxon>
        <taxon>Bacillota</taxon>
        <taxon>Bacilli</taxon>
        <taxon>Bacillales</taxon>
        <taxon>Thermoactinomycetaceae</taxon>
        <taxon>Planifilum</taxon>
    </lineage>
</organism>
<keyword evidence="2" id="KW-1185">Reference proteome</keyword>
<dbReference type="RefSeq" id="WP_092039627.1">
    <property type="nucleotide sequence ID" value="NZ_FOOK01000024.1"/>
</dbReference>
<name>A0A1I2QM08_9BACL</name>
<dbReference type="EMBL" id="FOOK01000024">
    <property type="protein sequence ID" value="SFG28673.1"/>
    <property type="molecule type" value="Genomic_DNA"/>
</dbReference>